<dbReference type="OrthoDB" id="506498at2759"/>
<evidence type="ECO:0000313" key="7">
    <source>
        <dbReference type="Proteomes" id="UP000887013"/>
    </source>
</evidence>
<keyword evidence="2 5" id="KW-0489">Methyltransferase</keyword>
<reference evidence="5" key="1">
    <citation type="submission" date="2020-08" db="EMBL/GenBank/DDBJ databases">
        <title>Multicomponent nature underlies the extraordinary mechanical properties of spider dragline silk.</title>
        <authorList>
            <person name="Kono N."/>
            <person name="Nakamura H."/>
            <person name="Mori M."/>
            <person name="Yoshida Y."/>
            <person name="Ohtoshi R."/>
            <person name="Malay A.D."/>
            <person name="Moran D.A.P."/>
            <person name="Tomita M."/>
            <person name="Numata K."/>
            <person name="Arakawa K."/>
        </authorList>
    </citation>
    <scope>NUCLEOTIDE SEQUENCE</scope>
</reference>
<evidence type="ECO:0000313" key="6">
    <source>
        <dbReference type="EMBL" id="GFT60655.1"/>
    </source>
</evidence>
<keyword evidence="7" id="KW-1185">Reference proteome</keyword>
<feature type="domain" description="Methyltransferase type 11" evidence="4">
    <location>
        <begin position="46"/>
        <end position="137"/>
    </location>
</feature>
<evidence type="ECO:0000313" key="5">
    <source>
        <dbReference type="EMBL" id="GFT12170.1"/>
    </source>
</evidence>
<dbReference type="GO" id="GO:0032259">
    <property type="term" value="P:methylation"/>
    <property type="evidence" value="ECO:0007669"/>
    <property type="project" value="UniProtKB-KW"/>
</dbReference>
<sequence>MTSALFTGAKHAQLYAKFRPNPPETFINYILTYLKSKISTPLKKAVDVGCGSGQSTVVLSPHFETILGIDVSEEQIKCAEQMNTSSNVEFRVSKGETLPVKSSSVDLVTFSQSLHWFNTHELFPEVQRVLKPNGVIAAYGYWIPIPKVNDQNKNKEIDQLILQVM</sequence>
<dbReference type="InterPro" id="IPR029063">
    <property type="entry name" value="SAM-dependent_MTases_sf"/>
</dbReference>
<dbReference type="GO" id="GO:0008757">
    <property type="term" value="F:S-adenosylmethionine-dependent methyltransferase activity"/>
    <property type="evidence" value="ECO:0007669"/>
    <property type="project" value="InterPro"/>
</dbReference>
<dbReference type="Pfam" id="PF08241">
    <property type="entry name" value="Methyltransf_11"/>
    <property type="match status" value="1"/>
</dbReference>
<dbReference type="InterPro" id="IPR013216">
    <property type="entry name" value="Methyltransf_11"/>
</dbReference>
<dbReference type="PANTHER" id="PTHR44942">
    <property type="entry name" value="METHYLTRANSF_11 DOMAIN-CONTAINING PROTEIN"/>
    <property type="match status" value="1"/>
</dbReference>
<gene>
    <name evidence="5" type="primary">NCL1_17664</name>
    <name evidence="6" type="ORF">NPIL_291551</name>
    <name evidence="5" type="ORF">NPIL_702531</name>
</gene>
<name>A0A8X6NF97_NEPPI</name>
<dbReference type="PANTHER" id="PTHR44942:SF4">
    <property type="entry name" value="METHYLTRANSFERASE TYPE 11 DOMAIN-CONTAINING PROTEIN"/>
    <property type="match status" value="1"/>
</dbReference>
<proteinExistence type="inferred from homology"/>
<organism evidence="5 7">
    <name type="scientific">Nephila pilipes</name>
    <name type="common">Giant wood spider</name>
    <name type="synonym">Nephila maculata</name>
    <dbReference type="NCBI Taxonomy" id="299642"/>
    <lineage>
        <taxon>Eukaryota</taxon>
        <taxon>Metazoa</taxon>
        <taxon>Ecdysozoa</taxon>
        <taxon>Arthropoda</taxon>
        <taxon>Chelicerata</taxon>
        <taxon>Arachnida</taxon>
        <taxon>Araneae</taxon>
        <taxon>Araneomorphae</taxon>
        <taxon>Entelegynae</taxon>
        <taxon>Araneoidea</taxon>
        <taxon>Nephilidae</taxon>
        <taxon>Nephila</taxon>
    </lineage>
</organism>
<dbReference type="CDD" id="cd02440">
    <property type="entry name" value="AdoMet_MTases"/>
    <property type="match status" value="1"/>
</dbReference>
<dbReference type="InterPro" id="IPR051052">
    <property type="entry name" value="Diverse_substrate_MTase"/>
</dbReference>
<evidence type="ECO:0000259" key="4">
    <source>
        <dbReference type="Pfam" id="PF08241"/>
    </source>
</evidence>
<comment type="similarity">
    <text evidence="1">Belongs to the methyltransferase superfamily.</text>
</comment>
<dbReference type="SUPFAM" id="SSF53335">
    <property type="entry name" value="S-adenosyl-L-methionine-dependent methyltransferases"/>
    <property type="match status" value="1"/>
</dbReference>
<comment type="caution">
    <text evidence="5">The sequence shown here is derived from an EMBL/GenBank/DDBJ whole genome shotgun (WGS) entry which is preliminary data.</text>
</comment>
<dbReference type="EMBL" id="BMAW01009124">
    <property type="protein sequence ID" value="GFT12170.1"/>
    <property type="molecule type" value="Genomic_DNA"/>
</dbReference>
<dbReference type="Gene3D" id="3.40.50.150">
    <property type="entry name" value="Vaccinia Virus protein VP39"/>
    <property type="match status" value="1"/>
</dbReference>
<accession>A0A8X6NF97</accession>
<dbReference type="Proteomes" id="UP000887013">
    <property type="component" value="Unassembled WGS sequence"/>
</dbReference>
<evidence type="ECO:0000256" key="3">
    <source>
        <dbReference type="ARBA" id="ARBA00022679"/>
    </source>
</evidence>
<dbReference type="AlphaFoldDB" id="A0A8X6NF97"/>
<evidence type="ECO:0000256" key="1">
    <source>
        <dbReference type="ARBA" id="ARBA00008361"/>
    </source>
</evidence>
<protein>
    <submittedName>
        <fullName evidence="5">Methyltransferase</fullName>
    </submittedName>
</protein>
<keyword evidence="3" id="KW-0808">Transferase</keyword>
<dbReference type="EMBL" id="BMAW01114193">
    <property type="protein sequence ID" value="GFT60655.1"/>
    <property type="molecule type" value="Genomic_DNA"/>
</dbReference>
<evidence type="ECO:0000256" key="2">
    <source>
        <dbReference type="ARBA" id="ARBA00022603"/>
    </source>
</evidence>